<sequence length="312" mass="33704">MLNLANGHELILKMVNPRALLFLVPLLLLLTAACSSGSDDTIISSEQQAGGPEYSGVIVTTDMAVGVSRIMFGVINRDGMPELSTSSDVKVYFLVPREDARELKQSLTARFVNWPTTVGGVFVADLDLDTAGAYELDISFTSSIGAPIFAQTSFLLKEEPSTPALGSPAPASVTHTAALTDDISHITTSPVPDLDLYELSIHEALQQDKPVVIVFATPAFCVSATCGPQVGELTKVKESVGDRANYIHVEVFEEPHLMKEARPTGDLVPAVEEWGLPTEPWTFIIDSQGLVRAKFEQFTTASEIESNLREIL</sequence>
<evidence type="ECO:0000313" key="2">
    <source>
        <dbReference type="EMBL" id="CUV02646.1"/>
    </source>
</evidence>
<dbReference type="PROSITE" id="PS51352">
    <property type="entry name" value="THIOREDOXIN_2"/>
    <property type="match status" value="1"/>
</dbReference>
<accession>A0A160V9C3</accession>
<dbReference type="AlphaFoldDB" id="A0A160V9C3"/>
<name>A0A160V9C3_9ZZZZ</name>
<reference evidence="2" key="1">
    <citation type="submission" date="2015-10" db="EMBL/GenBank/DDBJ databases">
        <authorList>
            <person name="Gilbert D.G."/>
        </authorList>
    </citation>
    <scope>NUCLEOTIDE SEQUENCE</scope>
</reference>
<organism evidence="2">
    <name type="scientific">hydrothermal vent metagenome</name>
    <dbReference type="NCBI Taxonomy" id="652676"/>
    <lineage>
        <taxon>unclassified sequences</taxon>
        <taxon>metagenomes</taxon>
        <taxon>ecological metagenomes</taxon>
    </lineage>
</organism>
<gene>
    <name evidence="2" type="ORF">MGWOODY_Clf1263</name>
</gene>
<dbReference type="InterPro" id="IPR013766">
    <property type="entry name" value="Thioredoxin_domain"/>
</dbReference>
<evidence type="ECO:0000259" key="1">
    <source>
        <dbReference type="PROSITE" id="PS51352"/>
    </source>
</evidence>
<protein>
    <recommendedName>
        <fullName evidence="1">Thioredoxin domain-containing protein</fullName>
    </recommendedName>
</protein>
<dbReference type="EMBL" id="FAXA01000282">
    <property type="protein sequence ID" value="CUV02646.1"/>
    <property type="molecule type" value="Genomic_DNA"/>
</dbReference>
<proteinExistence type="predicted"/>
<dbReference type="SUPFAM" id="SSF52833">
    <property type="entry name" value="Thioredoxin-like"/>
    <property type="match status" value="1"/>
</dbReference>
<dbReference type="InterPro" id="IPR036249">
    <property type="entry name" value="Thioredoxin-like_sf"/>
</dbReference>
<feature type="domain" description="Thioredoxin" evidence="1">
    <location>
        <begin position="163"/>
        <end position="312"/>
    </location>
</feature>